<feature type="non-terminal residue" evidence="1">
    <location>
        <position position="90"/>
    </location>
</feature>
<sequence>VEAVKEAVRNGLLIITGGPGTGKTTTINTIIRYFESEGLDIFLAAPTGRAAKRMSETTGFEARTIHRMLELTGGMVDETSAGSGMTAAAR</sequence>
<organism evidence="1 2">
    <name type="scientific">Streptomyces pakalii</name>
    <dbReference type="NCBI Taxonomy" id="3036494"/>
    <lineage>
        <taxon>Bacteria</taxon>
        <taxon>Bacillati</taxon>
        <taxon>Actinomycetota</taxon>
        <taxon>Actinomycetes</taxon>
        <taxon>Kitasatosporales</taxon>
        <taxon>Streptomycetaceae</taxon>
        <taxon>Streptomyces</taxon>
    </lineage>
</organism>
<evidence type="ECO:0000313" key="2">
    <source>
        <dbReference type="Proteomes" id="UP001237194"/>
    </source>
</evidence>
<dbReference type="Pfam" id="PF13245">
    <property type="entry name" value="AAA_19"/>
    <property type="match status" value="1"/>
</dbReference>
<comment type="caution">
    <text evidence="1">The sequence shown here is derived from an EMBL/GenBank/DDBJ whole genome shotgun (WGS) entry which is preliminary data.</text>
</comment>
<dbReference type="Proteomes" id="UP001237194">
    <property type="component" value="Unassembled WGS sequence"/>
</dbReference>
<proteinExistence type="predicted"/>
<feature type="non-terminal residue" evidence="1">
    <location>
        <position position="1"/>
    </location>
</feature>
<dbReference type="InterPro" id="IPR027417">
    <property type="entry name" value="P-loop_NTPase"/>
</dbReference>
<dbReference type="EMBL" id="JARWAF010000042">
    <property type="protein sequence ID" value="MDJ1645454.1"/>
    <property type="molecule type" value="Genomic_DNA"/>
</dbReference>
<dbReference type="RefSeq" id="WP_283901493.1">
    <property type="nucleotide sequence ID" value="NZ_JARWAF010000042.1"/>
</dbReference>
<keyword evidence="2" id="KW-1185">Reference proteome</keyword>
<dbReference type="SUPFAM" id="SSF52540">
    <property type="entry name" value="P-loop containing nucleoside triphosphate hydrolases"/>
    <property type="match status" value="1"/>
</dbReference>
<dbReference type="Gene3D" id="3.40.50.300">
    <property type="entry name" value="P-loop containing nucleotide triphosphate hydrolases"/>
    <property type="match status" value="1"/>
</dbReference>
<protein>
    <submittedName>
        <fullName evidence="1">AAA family ATPase</fullName>
    </submittedName>
</protein>
<evidence type="ECO:0000313" key="1">
    <source>
        <dbReference type="EMBL" id="MDJ1645454.1"/>
    </source>
</evidence>
<reference evidence="1 2" key="1">
    <citation type="submission" date="2023-04" db="EMBL/GenBank/DDBJ databases">
        <title>A novel species of the genus Streptomyces: Streptomyces pakalii sp. nov. isolated from a Mexican soil jungle.</title>
        <authorList>
            <person name="Chavez-Hernandez M.A."/>
            <person name="Ortiz-Alvarez J."/>
            <person name="Villa-Tanaca L."/>
            <person name="Hernandez-Rodriguez C."/>
        </authorList>
    </citation>
    <scope>NUCLEOTIDE SEQUENCE [LARGE SCALE GENOMIC DNA]</scope>
    <source>
        <strain evidence="1 2">ENCB-J15</strain>
    </source>
</reference>
<name>A0ABT7DKR8_9ACTN</name>
<gene>
    <name evidence="1" type="ORF">P5W92_34375</name>
</gene>
<accession>A0ABT7DKR8</accession>